<evidence type="ECO:0000256" key="1">
    <source>
        <dbReference type="SAM" id="MobiDB-lite"/>
    </source>
</evidence>
<name>A0AAV0CBE4_9ASTE</name>
<keyword evidence="3" id="KW-1185">Reference proteome</keyword>
<accession>A0AAV0CBE4</accession>
<comment type="caution">
    <text evidence="2">The sequence shown here is derived from an EMBL/GenBank/DDBJ whole genome shotgun (WGS) entry which is preliminary data.</text>
</comment>
<feature type="compositionally biased region" description="Basic residues" evidence="1">
    <location>
        <begin position="84"/>
        <end position="98"/>
    </location>
</feature>
<feature type="compositionally biased region" description="Basic and acidic residues" evidence="1">
    <location>
        <begin position="1"/>
        <end position="16"/>
    </location>
</feature>
<feature type="region of interest" description="Disordered" evidence="1">
    <location>
        <begin position="1"/>
        <end position="31"/>
    </location>
</feature>
<proteinExistence type="predicted"/>
<feature type="region of interest" description="Disordered" evidence="1">
    <location>
        <begin position="64"/>
        <end position="98"/>
    </location>
</feature>
<reference evidence="2" key="1">
    <citation type="submission" date="2022-07" db="EMBL/GenBank/DDBJ databases">
        <authorList>
            <person name="Macas J."/>
            <person name="Novak P."/>
            <person name="Neumann P."/>
        </authorList>
    </citation>
    <scope>NUCLEOTIDE SEQUENCE</scope>
</reference>
<dbReference type="AlphaFoldDB" id="A0AAV0CBE4"/>
<evidence type="ECO:0000313" key="2">
    <source>
        <dbReference type="EMBL" id="CAH9070970.1"/>
    </source>
</evidence>
<gene>
    <name evidence="2" type="ORF">CEPIT_LOCUS3674</name>
</gene>
<dbReference type="Proteomes" id="UP001152523">
    <property type="component" value="Unassembled WGS sequence"/>
</dbReference>
<sequence length="204" mass="23157">MADDRRHLGRPPERSGPRHPLRQRREEEMGRQLRLHGPLCLRRRHHLLGHLGLQDVLRREAPPFLGKSRARSRPEVPPHAGGAPRHRPLLQQRRRRDRRVYSSLPHGFHGVVPVRICGDHADTPGGVAAGANELHGVDGFRAAVADLLLYGGGFQSLGRRLSVPVGSHGLFRRLRHPPLFRHCRFNRRLLESFQVVVVLLQPDL</sequence>
<organism evidence="2 3">
    <name type="scientific">Cuscuta epithymum</name>
    <dbReference type="NCBI Taxonomy" id="186058"/>
    <lineage>
        <taxon>Eukaryota</taxon>
        <taxon>Viridiplantae</taxon>
        <taxon>Streptophyta</taxon>
        <taxon>Embryophyta</taxon>
        <taxon>Tracheophyta</taxon>
        <taxon>Spermatophyta</taxon>
        <taxon>Magnoliopsida</taxon>
        <taxon>eudicotyledons</taxon>
        <taxon>Gunneridae</taxon>
        <taxon>Pentapetalae</taxon>
        <taxon>asterids</taxon>
        <taxon>lamiids</taxon>
        <taxon>Solanales</taxon>
        <taxon>Convolvulaceae</taxon>
        <taxon>Cuscuteae</taxon>
        <taxon>Cuscuta</taxon>
        <taxon>Cuscuta subgen. Cuscuta</taxon>
    </lineage>
</organism>
<evidence type="ECO:0000313" key="3">
    <source>
        <dbReference type="Proteomes" id="UP001152523"/>
    </source>
</evidence>
<protein>
    <submittedName>
        <fullName evidence="2">Uncharacterized protein</fullName>
    </submittedName>
</protein>
<dbReference type="EMBL" id="CAMAPF010000018">
    <property type="protein sequence ID" value="CAH9070970.1"/>
    <property type="molecule type" value="Genomic_DNA"/>
</dbReference>